<name>A0A1F6GMT5_9PROT</name>
<comment type="caution">
    <text evidence="1">The sequence shown here is derived from an EMBL/GenBank/DDBJ whole genome shotgun (WGS) entry which is preliminary data.</text>
</comment>
<proteinExistence type="predicted"/>
<sequence length="322" mass="35943">MLVCTSGLALARPLVTLHLPQNQRNTEEFGSFGAMVELYLRANLSQTEAVELTSFEQSRLSYPGRLPKIGGYRVEGVYQKVGRLIYLKLELFDPKNQGTALERTFGSAQTADTLAEMGSWLLGQLGTPAQWPKPAFFLELDFGEPLYRLRQRRYETNQLPSIEEVQGLLKELGGQPQAAVIAEINLEMLLAALGEMDRGASLLKRADRMLRKSLEDYPNNGELLALLAFNYQLTGSFPTFVEKAANEAYKKDPRSDLGLFLSAYATGLSTGAGRERLMKLAEQSPNLWEGRLKFMSGALEKELTESRQTLTQILNPDPMFLP</sequence>
<protein>
    <submittedName>
        <fullName evidence="1">Uncharacterized protein</fullName>
    </submittedName>
</protein>
<accession>A0A1F6GMT5</accession>
<evidence type="ECO:0000313" key="2">
    <source>
        <dbReference type="Proteomes" id="UP000177583"/>
    </source>
</evidence>
<organism evidence="1 2">
    <name type="scientific">Candidatus Lambdaproteobacteria bacterium RIFOXYD2_FULL_56_26</name>
    <dbReference type="NCBI Taxonomy" id="1817773"/>
    <lineage>
        <taxon>Bacteria</taxon>
        <taxon>Pseudomonadati</taxon>
        <taxon>Pseudomonadota</taxon>
        <taxon>Candidatus Lambdaproteobacteria</taxon>
    </lineage>
</organism>
<reference evidence="1 2" key="1">
    <citation type="journal article" date="2016" name="Nat. Commun.">
        <title>Thousands of microbial genomes shed light on interconnected biogeochemical processes in an aquifer system.</title>
        <authorList>
            <person name="Anantharaman K."/>
            <person name="Brown C.T."/>
            <person name="Hug L.A."/>
            <person name="Sharon I."/>
            <person name="Castelle C.J."/>
            <person name="Probst A.J."/>
            <person name="Thomas B.C."/>
            <person name="Singh A."/>
            <person name="Wilkins M.J."/>
            <person name="Karaoz U."/>
            <person name="Brodie E.L."/>
            <person name="Williams K.H."/>
            <person name="Hubbard S.S."/>
            <person name="Banfield J.F."/>
        </authorList>
    </citation>
    <scope>NUCLEOTIDE SEQUENCE [LARGE SCALE GENOMIC DNA]</scope>
</reference>
<dbReference type="EMBL" id="MFNF01000057">
    <property type="protein sequence ID" value="OGG99417.1"/>
    <property type="molecule type" value="Genomic_DNA"/>
</dbReference>
<dbReference type="AlphaFoldDB" id="A0A1F6GMT5"/>
<gene>
    <name evidence="1" type="ORF">A2557_12520</name>
</gene>
<evidence type="ECO:0000313" key="1">
    <source>
        <dbReference type="EMBL" id="OGG99417.1"/>
    </source>
</evidence>
<dbReference type="Proteomes" id="UP000177583">
    <property type="component" value="Unassembled WGS sequence"/>
</dbReference>